<evidence type="ECO:0000313" key="1">
    <source>
        <dbReference type="EMBL" id="KKK82208.1"/>
    </source>
</evidence>
<dbReference type="AlphaFoldDB" id="A0A0F8YLE9"/>
<name>A0A0F8YLE9_9ZZZZ</name>
<accession>A0A0F8YLE9</accession>
<protein>
    <submittedName>
        <fullName evidence="1">Uncharacterized protein</fullName>
    </submittedName>
</protein>
<sequence>MKKNIIELELVDNNLELIRGLPRNWEIQVKDRCEDETRHKGYDEEGYFDCLTLDHTQMLFGSSMRAVILSDSELGRLHKHINHQVKAYGRRNFTSILKVLEKCLGD</sequence>
<proteinExistence type="predicted"/>
<reference evidence="1" key="1">
    <citation type="journal article" date="2015" name="Nature">
        <title>Complex archaea that bridge the gap between prokaryotes and eukaryotes.</title>
        <authorList>
            <person name="Spang A."/>
            <person name="Saw J.H."/>
            <person name="Jorgensen S.L."/>
            <person name="Zaremba-Niedzwiedzka K."/>
            <person name="Martijn J."/>
            <person name="Lind A.E."/>
            <person name="van Eijk R."/>
            <person name="Schleper C."/>
            <person name="Guy L."/>
            <person name="Ettema T.J."/>
        </authorList>
    </citation>
    <scope>NUCLEOTIDE SEQUENCE</scope>
</reference>
<gene>
    <name evidence="1" type="ORF">LCGC14_2805700</name>
</gene>
<comment type="caution">
    <text evidence="1">The sequence shown here is derived from an EMBL/GenBank/DDBJ whole genome shotgun (WGS) entry which is preliminary data.</text>
</comment>
<organism evidence="1">
    <name type="scientific">marine sediment metagenome</name>
    <dbReference type="NCBI Taxonomy" id="412755"/>
    <lineage>
        <taxon>unclassified sequences</taxon>
        <taxon>metagenomes</taxon>
        <taxon>ecological metagenomes</taxon>
    </lineage>
</organism>
<dbReference type="EMBL" id="LAZR01052777">
    <property type="protein sequence ID" value="KKK82208.1"/>
    <property type="molecule type" value="Genomic_DNA"/>
</dbReference>